<evidence type="ECO:0000259" key="1">
    <source>
        <dbReference type="Pfam" id="PF07811"/>
    </source>
</evidence>
<dbReference type="AlphaFoldDB" id="A0A517M6C9"/>
<protein>
    <submittedName>
        <fullName evidence="2">TadE-like protein</fullName>
    </submittedName>
</protein>
<evidence type="ECO:0000313" key="2">
    <source>
        <dbReference type="EMBL" id="QDS90431.1"/>
    </source>
</evidence>
<proteinExistence type="predicted"/>
<dbReference type="KEGG" id="ruv:EC9_46390"/>
<sequence length="138" mass="14724">MIQQSPVRRPHAKSRRGTAIVEFAVCLPLLALLVFGTIEAASRIFLKQTLSISAYEAAREAIRVGSTTAGSKASGNSILTARKVKQSNIVFSPTDITNANRGELITVSVSAPTQPNSQVLGKFIADKTITAQVVMVKE</sequence>
<dbReference type="RefSeq" id="WP_145348245.1">
    <property type="nucleotide sequence ID" value="NZ_CP036261.1"/>
</dbReference>
<name>A0A517M6C9_9BACT</name>
<reference evidence="2 3" key="1">
    <citation type="submission" date="2019-02" db="EMBL/GenBank/DDBJ databases">
        <title>Deep-cultivation of Planctomycetes and their phenomic and genomic characterization uncovers novel biology.</title>
        <authorList>
            <person name="Wiegand S."/>
            <person name="Jogler M."/>
            <person name="Boedeker C."/>
            <person name="Pinto D."/>
            <person name="Vollmers J."/>
            <person name="Rivas-Marin E."/>
            <person name="Kohn T."/>
            <person name="Peeters S.H."/>
            <person name="Heuer A."/>
            <person name="Rast P."/>
            <person name="Oberbeckmann S."/>
            <person name="Bunk B."/>
            <person name="Jeske O."/>
            <person name="Meyerdierks A."/>
            <person name="Storesund J.E."/>
            <person name="Kallscheuer N."/>
            <person name="Luecker S."/>
            <person name="Lage O.M."/>
            <person name="Pohl T."/>
            <person name="Merkel B.J."/>
            <person name="Hornburger P."/>
            <person name="Mueller R.-W."/>
            <person name="Bruemmer F."/>
            <person name="Labrenz M."/>
            <person name="Spormann A.M."/>
            <person name="Op den Camp H."/>
            <person name="Overmann J."/>
            <person name="Amann R."/>
            <person name="Jetten M.S.M."/>
            <person name="Mascher T."/>
            <person name="Medema M.H."/>
            <person name="Devos D.P."/>
            <person name="Kaster A.-K."/>
            <person name="Ovreas L."/>
            <person name="Rohde M."/>
            <person name="Galperin M.Y."/>
            <person name="Jogler C."/>
        </authorList>
    </citation>
    <scope>NUCLEOTIDE SEQUENCE [LARGE SCALE GENOMIC DNA]</scope>
    <source>
        <strain evidence="2 3">EC9</strain>
    </source>
</reference>
<feature type="domain" description="TadE-like" evidence="1">
    <location>
        <begin position="17"/>
        <end position="59"/>
    </location>
</feature>
<evidence type="ECO:0000313" key="3">
    <source>
        <dbReference type="Proteomes" id="UP000319557"/>
    </source>
</evidence>
<dbReference type="EMBL" id="CP036261">
    <property type="protein sequence ID" value="QDS90431.1"/>
    <property type="molecule type" value="Genomic_DNA"/>
</dbReference>
<dbReference type="InterPro" id="IPR012495">
    <property type="entry name" value="TadE-like_dom"/>
</dbReference>
<gene>
    <name evidence="2" type="ORF">EC9_46390</name>
</gene>
<dbReference type="Pfam" id="PF07811">
    <property type="entry name" value="TadE"/>
    <property type="match status" value="1"/>
</dbReference>
<accession>A0A517M6C9</accession>
<dbReference type="OrthoDB" id="276644at2"/>
<dbReference type="Proteomes" id="UP000319557">
    <property type="component" value="Chromosome"/>
</dbReference>
<organism evidence="2 3">
    <name type="scientific">Rosistilla ulvae</name>
    <dbReference type="NCBI Taxonomy" id="1930277"/>
    <lineage>
        <taxon>Bacteria</taxon>
        <taxon>Pseudomonadati</taxon>
        <taxon>Planctomycetota</taxon>
        <taxon>Planctomycetia</taxon>
        <taxon>Pirellulales</taxon>
        <taxon>Pirellulaceae</taxon>
        <taxon>Rosistilla</taxon>
    </lineage>
</organism>
<keyword evidence="3" id="KW-1185">Reference proteome</keyword>